<protein>
    <submittedName>
        <fullName evidence="1">Uncharacterized protein</fullName>
    </submittedName>
</protein>
<name>S4PXS4_9NEOP</name>
<dbReference type="EMBL" id="GAIX01004533">
    <property type="protein sequence ID" value="JAA88027.1"/>
    <property type="molecule type" value="Transcribed_RNA"/>
</dbReference>
<evidence type="ECO:0000313" key="1">
    <source>
        <dbReference type="EMBL" id="JAA88027.1"/>
    </source>
</evidence>
<reference evidence="1" key="1">
    <citation type="journal article" date="2013" name="BMC Genomics">
        <title>Unscrambling butterfly oogenesis.</title>
        <authorList>
            <person name="Carter J.M."/>
            <person name="Baker S.C."/>
            <person name="Pink R."/>
            <person name="Carter D.R."/>
            <person name="Collins A."/>
            <person name="Tomlin J."/>
            <person name="Gibbs M."/>
            <person name="Breuker C.J."/>
        </authorList>
    </citation>
    <scope>NUCLEOTIDE SEQUENCE</scope>
    <source>
        <tissue evidence="1">Ovary</tissue>
    </source>
</reference>
<organism evidence="1">
    <name type="scientific">Pararge aegeria</name>
    <name type="common">speckled wood butterfly</name>
    <dbReference type="NCBI Taxonomy" id="116150"/>
    <lineage>
        <taxon>Eukaryota</taxon>
        <taxon>Metazoa</taxon>
        <taxon>Ecdysozoa</taxon>
        <taxon>Arthropoda</taxon>
        <taxon>Hexapoda</taxon>
        <taxon>Insecta</taxon>
        <taxon>Pterygota</taxon>
        <taxon>Neoptera</taxon>
        <taxon>Endopterygota</taxon>
        <taxon>Lepidoptera</taxon>
        <taxon>Glossata</taxon>
        <taxon>Ditrysia</taxon>
        <taxon>Papilionoidea</taxon>
        <taxon>Nymphalidae</taxon>
        <taxon>Satyrinae</taxon>
        <taxon>Satyrini</taxon>
        <taxon>Parargina</taxon>
        <taxon>Pararge</taxon>
    </lineage>
</organism>
<sequence length="74" mass="8364">MFFLIGGVILLNHIFYNRRVISLTIDSKLKTSDSSLSKHKSLAMTLAKYSSLALQPSVPQSVAHLFVRALYVYY</sequence>
<accession>S4PXS4</accession>
<dbReference type="AlphaFoldDB" id="S4PXS4"/>
<proteinExistence type="predicted"/>
<reference evidence="1" key="2">
    <citation type="submission" date="2013-05" db="EMBL/GenBank/DDBJ databases">
        <authorList>
            <person name="Carter J.-M."/>
            <person name="Baker S.C."/>
            <person name="Pink R."/>
            <person name="Carter D.R.F."/>
            <person name="Collins A."/>
            <person name="Tomlin J."/>
            <person name="Gibbs M."/>
            <person name="Breuker C.J."/>
        </authorList>
    </citation>
    <scope>NUCLEOTIDE SEQUENCE</scope>
    <source>
        <tissue evidence="1">Ovary</tissue>
    </source>
</reference>